<dbReference type="EMBL" id="LAZR01001037">
    <property type="protein sequence ID" value="KKN52048.1"/>
    <property type="molecule type" value="Genomic_DNA"/>
</dbReference>
<dbReference type="AlphaFoldDB" id="A0A0F9UEK8"/>
<name>A0A0F9UEK8_9ZZZZ</name>
<protein>
    <recommendedName>
        <fullName evidence="2">Type I restriction enzyme R protein N-terminal domain-containing protein</fullName>
    </recommendedName>
</protein>
<proteinExistence type="predicted"/>
<reference evidence="1" key="1">
    <citation type="journal article" date="2015" name="Nature">
        <title>Complex archaea that bridge the gap between prokaryotes and eukaryotes.</title>
        <authorList>
            <person name="Spang A."/>
            <person name="Saw J.H."/>
            <person name="Jorgensen S.L."/>
            <person name="Zaremba-Niedzwiedzka K."/>
            <person name="Martijn J."/>
            <person name="Lind A.E."/>
            <person name="van Eijk R."/>
            <person name="Schleper C."/>
            <person name="Guy L."/>
            <person name="Ettema T.J."/>
        </authorList>
    </citation>
    <scope>NUCLEOTIDE SEQUENCE</scope>
</reference>
<gene>
    <name evidence="1" type="ORF">LCGC14_0616560</name>
</gene>
<organism evidence="1">
    <name type="scientific">marine sediment metagenome</name>
    <dbReference type="NCBI Taxonomy" id="412755"/>
    <lineage>
        <taxon>unclassified sequences</taxon>
        <taxon>metagenomes</taxon>
        <taxon>ecological metagenomes</taxon>
    </lineage>
</organism>
<evidence type="ECO:0000313" key="1">
    <source>
        <dbReference type="EMBL" id="KKN52048.1"/>
    </source>
</evidence>
<accession>A0A0F9UEK8</accession>
<evidence type="ECO:0008006" key="2">
    <source>
        <dbReference type="Google" id="ProtNLM"/>
    </source>
</evidence>
<sequence length="184" mass="20892">MEHPLHEAIGDIFTADLLPGYEILKDPACANDGQNIPLFCSEKKSNQTEYCDVDLLIVKSNKIRVIIEIEEANIKPTQICGKFLTSALSSCYIGKYNDNNPVNMDDAVLFIQILDTSNLEEGTHKIEQWRNIEESITQIIPVGDSKIRKYSLFYGEATEFSVNGEKKEEFIKCIREFLSSQHIL</sequence>
<comment type="caution">
    <text evidence="1">The sequence shown here is derived from an EMBL/GenBank/DDBJ whole genome shotgun (WGS) entry which is preliminary data.</text>
</comment>